<dbReference type="EMBL" id="HBIR01045921">
    <property type="protein sequence ID" value="CAE0579920.1"/>
    <property type="molecule type" value="Transcribed_RNA"/>
</dbReference>
<organism evidence="1">
    <name type="scientific">Emiliania huxleyi</name>
    <name type="common">Coccolithophore</name>
    <name type="synonym">Pontosphaera huxleyi</name>
    <dbReference type="NCBI Taxonomy" id="2903"/>
    <lineage>
        <taxon>Eukaryota</taxon>
        <taxon>Haptista</taxon>
        <taxon>Haptophyta</taxon>
        <taxon>Prymnesiophyceae</taxon>
        <taxon>Isochrysidales</taxon>
        <taxon>Noelaerhabdaceae</taxon>
        <taxon>Emiliania</taxon>
    </lineage>
</organism>
<sequence length="146" mass="16602">MQLASFRRAAHLHQRLPRAADPAAHPRLVQQRRQLLPHPLRQRPAAREVEVGPRSRQVLPDTLNRRRRSLRAAVLVHLLRQEGRDRADREEQRVQRGVQHRLHCPARVAARVAAVQPVLGRVKVLGREALLSVSTSITDKQRAVSA</sequence>
<accession>A0A7S3WXB8</accession>
<gene>
    <name evidence="1" type="ORF">EHUX00137_LOCUS35856</name>
</gene>
<reference evidence="1" key="1">
    <citation type="submission" date="2021-01" db="EMBL/GenBank/DDBJ databases">
        <authorList>
            <person name="Corre E."/>
            <person name="Pelletier E."/>
            <person name="Niang G."/>
            <person name="Scheremetjew M."/>
            <person name="Finn R."/>
            <person name="Kale V."/>
            <person name="Holt S."/>
            <person name="Cochrane G."/>
            <person name="Meng A."/>
            <person name="Brown T."/>
            <person name="Cohen L."/>
        </authorList>
    </citation>
    <scope>NUCLEOTIDE SEQUENCE</scope>
    <source>
        <strain evidence="1">379</strain>
    </source>
</reference>
<proteinExistence type="predicted"/>
<protein>
    <submittedName>
        <fullName evidence="1">Uncharacterized protein</fullName>
    </submittedName>
</protein>
<dbReference type="AlphaFoldDB" id="A0A7S3WXB8"/>
<name>A0A7S3WXB8_EMIHU</name>
<evidence type="ECO:0000313" key="1">
    <source>
        <dbReference type="EMBL" id="CAE0579920.1"/>
    </source>
</evidence>